<comment type="caution">
    <text evidence="2">The sequence shown here is derived from an EMBL/GenBank/DDBJ whole genome shotgun (WGS) entry which is preliminary data.</text>
</comment>
<feature type="compositionally biased region" description="Polar residues" evidence="1">
    <location>
        <begin position="233"/>
        <end position="249"/>
    </location>
</feature>
<gene>
    <name evidence="2" type="ORF">BGAL_0165g00260</name>
</gene>
<accession>A0A4V6T6Z2</accession>
<dbReference type="EMBL" id="PQXL01000165">
    <property type="protein sequence ID" value="THV50106.1"/>
    <property type="molecule type" value="Genomic_DNA"/>
</dbReference>
<protein>
    <submittedName>
        <fullName evidence="2">Uncharacterized protein</fullName>
    </submittedName>
</protein>
<dbReference type="AlphaFoldDB" id="A0A4V6T6Z2"/>
<dbReference type="Proteomes" id="UP000308671">
    <property type="component" value="Unassembled WGS sequence"/>
</dbReference>
<evidence type="ECO:0000313" key="3">
    <source>
        <dbReference type="Proteomes" id="UP000308671"/>
    </source>
</evidence>
<evidence type="ECO:0000313" key="2">
    <source>
        <dbReference type="EMBL" id="THV50106.1"/>
    </source>
</evidence>
<proteinExistence type="predicted"/>
<sequence>MPNSRGRRQKFSSQEDAYLSNFREWRNEEVSESWAQFLARYEKKFWADPHSSASLFRRAEKLSGHRHQTLSRVEEMMYHMLKMRKSSLLWTWGRIGQAFGTNARTASAAYKNFLGRNGIDEDENESRRIMWTESDKRRLGRARHLGYSWERISKQFGHEDYICMSAHYIHSYGGGRSGNLNASFHPKYFFSFIGKSGGHPIHKSAGASKVKDEGEDYQWAKSLVTRNEREQSQPRSGITSAKQSGSNNSQSCFTNLEHIKSHSVLKLEHNSRLIDRIPTKRSLDGSKTTMAPTSEADSRHYAPLRTAKPIHRESLAKMRFNGCSASQNFVQTLDSRLLDTHRRNEFGPRGLVKIETETARHCFPVGLKNRRSHKPSCSYEELHRPYVKVKEEVEDDESNENMAYCMISEAR</sequence>
<dbReference type="OrthoDB" id="3507099at2759"/>
<organism evidence="2 3">
    <name type="scientific">Botrytis galanthina</name>
    <dbReference type="NCBI Taxonomy" id="278940"/>
    <lineage>
        <taxon>Eukaryota</taxon>
        <taxon>Fungi</taxon>
        <taxon>Dikarya</taxon>
        <taxon>Ascomycota</taxon>
        <taxon>Pezizomycotina</taxon>
        <taxon>Leotiomycetes</taxon>
        <taxon>Helotiales</taxon>
        <taxon>Sclerotiniaceae</taxon>
        <taxon>Botrytis</taxon>
    </lineage>
</organism>
<name>A0A4V6T6Z2_9HELO</name>
<feature type="region of interest" description="Disordered" evidence="1">
    <location>
        <begin position="223"/>
        <end position="249"/>
    </location>
</feature>
<keyword evidence="3" id="KW-1185">Reference proteome</keyword>
<reference evidence="2 3" key="1">
    <citation type="submission" date="2017-12" db="EMBL/GenBank/DDBJ databases">
        <title>Comparative genomics of Botrytis spp.</title>
        <authorList>
            <person name="Valero-Jimenez C.A."/>
            <person name="Tapia P."/>
            <person name="Veloso J."/>
            <person name="Silva-Moreno E."/>
            <person name="Staats M."/>
            <person name="Valdes J.H."/>
            <person name="Van Kan J.A.L."/>
        </authorList>
    </citation>
    <scope>NUCLEOTIDE SEQUENCE [LARGE SCALE GENOMIC DNA]</scope>
    <source>
        <strain evidence="2 3">MUCL435</strain>
    </source>
</reference>
<feature type="region of interest" description="Disordered" evidence="1">
    <location>
        <begin position="278"/>
        <end position="298"/>
    </location>
</feature>
<evidence type="ECO:0000256" key="1">
    <source>
        <dbReference type="SAM" id="MobiDB-lite"/>
    </source>
</evidence>